<comment type="caution">
    <text evidence="1">The sequence shown here is derived from an EMBL/GenBank/DDBJ whole genome shotgun (WGS) entry which is preliminary data.</text>
</comment>
<proteinExistence type="predicted"/>
<sequence>MATSEEAQRINQRIKSAARNTGIPVTRLRSRIAFQRVLARLALDHAWVLKGGFSLEMRLGLVARSTKDLDLWRLSAPIGSALDLQDTLDEALSRDLLDGFTFHVGLPRQMRIQDAEPTTWRIPIRAFYSGSLFTEATIDVVTTDNASSHETELLHIEPAVVGEAFSISALGLDRHAAEKYHACVRVYANDRPSTRVKDLVDLVLLIEGEWLRPAKLGAAVRRVFRERNNIDPPGSLPDRPPADWERTYASLARETGATVADVEEAWALASRTYILALEQEGEERVLR</sequence>
<protein>
    <recommendedName>
        <fullName evidence="3">Nucleotidyl transferase AbiEii/AbiGii toxin family protein</fullName>
    </recommendedName>
</protein>
<gene>
    <name evidence="1" type="ORF">FB473_002232</name>
</gene>
<dbReference type="RefSeq" id="WP_167167541.1">
    <property type="nucleotide sequence ID" value="NZ_BAAAOO010000007.1"/>
</dbReference>
<evidence type="ECO:0008006" key="3">
    <source>
        <dbReference type="Google" id="ProtNLM"/>
    </source>
</evidence>
<keyword evidence="2" id="KW-1185">Reference proteome</keyword>
<dbReference type="EMBL" id="JAAMOZ010000001">
    <property type="protein sequence ID" value="NIH57587.1"/>
    <property type="molecule type" value="Genomic_DNA"/>
</dbReference>
<dbReference type="Pfam" id="PF08843">
    <property type="entry name" value="AbiEii"/>
    <property type="match status" value="1"/>
</dbReference>
<accession>A0ABX0SGQ8</accession>
<evidence type="ECO:0000313" key="1">
    <source>
        <dbReference type="EMBL" id="NIH57587.1"/>
    </source>
</evidence>
<dbReference type="InterPro" id="IPR014942">
    <property type="entry name" value="AbiEii"/>
</dbReference>
<dbReference type="Proteomes" id="UP000749311">
    <property type="component" value="Unassembled WGS sequence"/>
</dbReference>
<name>A0ABX0SGQ8_9ACTN</name>
<reference evidence="1 2" key="1">
    <citation type="submission" date="2020-02" db="EMBL/GenBank/DDBJ databases">
        <title>Sequencing the genomes of 1000 actinobacteria strains.</title>
        <authorList>
            <person name="Klenk H.-P."/>
        </authorList>
    </citation>
    <scope>NUCLEOTIDE SEQUENCE [LARGE SCALE GENOMIC DNA]</scope>
    <source>
        <strain evidence="1 2">DSM 19609</strain>
    </source>
</reference>
<organism evidence="1 2">
    <name type="scientific">Brooklawnia cerclae</name>
    <dbReference type="NCBI Taxonomy" id="349934"/>
    <lineage>
        <taxon>Bacteria</taxon>
        <taxon>Bacillati</taxon>
        <taxon>Actinomycetota</taxon>
        <taxon>Actinomycetes</taxon>
        <taxon>Propionibacteriales</taxon>
        <taxon>Propionibacteriaceae</taxon>
        <taxon>Brooklawnia</taxon>
    </lineage>
</organism>
<evidence type="ECO:0000313" key="2">
    <source>
        <dbReference type="Proteomes" id="UP000749311"/>
    </source>
</evidence>